<accession>A0A2T3FVX6</accession>
<dbReference type="GeneID" id="77471424"/>
<reference evidence="4" key="1">
    <citation type="submission" date="2018-03" db="EMBL/GenBank/DDBJ databases">
        <title>Lachnoclostridium SNUG30370 gen.nov., sp.nov., isolated from human faeces.</title>
        <authorList>
            <person name="Seo B."/>
            <person name="Jeon K."/>
            <person name="Ko G."/>
        </authorList>
    </citation>
    <scope>NUCLEOTIDE SEQUENCE [LARGE SCALE GENOMIC DNA]</scope>
    <source>
        <strain evidence="4">SNUG30370</strain>
    </source>
</reference>
<proteinExistence type="predicted"/>
<dbReference type="GO" id="GO:0030288">
    <property type="term" value="C:outer membrane-bounded periplasmic space"/>
    <property type="evidence" value="ECO:0007669"/>
    <property type="project" value="TreeGrafter"/>
</dbReference>
<dbReference type="PANTHER" id="PTHR30404">
    <property type="entry name" value="N-ACETYLMURAMOYL-L-ALANINE AMIDASE"/>
    <property type="match status" value="1"/>
</dbReference>
<name>A0A2T3FVX6_9FIRM</name>
<dbReference type="PANTHER" id="PTHR30404:SF0">
    <property type="entry name" value="N-ACETYLMURAMOYL-L-ALANINE AMIDASE AMIC"/>
    <property type="match status" value="1"/>
</dbReference>
<evidence type="ECO:0000313" key="3">
    <source>
        <dbReference type="EMBL" id="PST39438.1"/>
    </source>
</evidence>
<feature type="domain" description="MurNAc-LAA" evidence="2">
    <location>
        <begin position="100"/>
        <end position="209"/>
    </location>
</feature>
<comment type="caution">
    <text evidence="3">The sequence shown here is derived from an EMBL/GenBank/DDBJ whole genome shotgun (WGS) entry which is preliminary data.</text>
</comment>
<dbReference type="GO" id="GO:0008745">
    <property type="term" value="F:N-acetylmuramoyl-L-alanine amidase activity"/>
    <property type="evidence" value="ECO:0007669"/>
    <property type="project" value="InterPro"/>
</dbReference>
<dbReference type="Proteomes" id="UP000241201">
    <property type="component" value="Unassembled WGS sequence"/>
</dbReference>
<dbReference type="Gene3D" id="3.40.630.40">
    <property type="entry name" value="Zn-dependent exopeptidases"/>
    <property type="match status" value="1"/>
</dbReference>
<dbReference type="EMBL" id="PYLP01000014">
    <property type="protein sequence ID" value="PST39438.1"/>
    <property type="molecule type" value="Genomic_DNA"/>
</dbReference>
<dbReference type="Pfam" id="PF01520">
    <property type="entry name" value="Amidase_3"/>
    <property type="match status" value="1"/>
</dbReference>
<dbReference type="RefSeq" id="WP_106988441.1">
    <property type="nucleotide sequence ID" value="NZ_PYLP01000014.1"/>
</dbReference>
<protein>
    <submittedName>
        <fullName evidence="3">N-acetylmuramoyl-L-alanine amidase</fullName>
    </submittedName>
</protein>
<dbReference type="InterPro" id="IPR050695">
    <property type="entry name" value="N-acetylmuramoyl_amidase_3"/>
</dbReference>
<dbReference type="GO" id="GO:0009253">
    <property type="term" value="P:peptidoglycan catabolic process"/>
    <property type="evidence" value="ECO:0007669"/>
    <property type="project" value="InterPro"/>
</dbReference>
<dbReference type="CDD" id="cd02696">
    <property type="entry name" value="MurNAc-LAA"/>
    <property type="match status" value="1"/>
</dbReference>
<dbReference type="SUPFAM" id="SSF53187">
    <property type="entry name" value="Zn-dependent exopeptidases"/>
    <property type="match status" value="1"/>
</dbReference>
<dbReference type="SMART" id="SM00646">
    <property type="entry name" value="Ami_3"/>
    <property type="match status" value="1"/>
</dbReference>
<evidence type="ECO:0000259" key="2">
    <source>
        <dbReference type="SMART" id="SM00646"/>
    </source>
</evidence>
<keyword evidence="4" id="KW-1185">Reference proteome</keyword>
<sequence>MKKVILVIICLSFMVFSNVYGVKQELKGVKIVLDAGHGGFDNGTMDYGYKEDDINLEIILKLKEVLKKEGAKVYLTRDGDYDMTKRNHHYSKQDDMYLRVKKIDRFKADYLISIHQNASGNKSAWGSQVFYYYRSTKGNELAKDINQSLKEVTHSSKPVSGCGFRVLRATKTLGVLIECGFMSNWNECGQLRNKAYQEKLCIKIKEGLVRYHQKVLRSKKKEVKKVLE</sequence>
<evidence type="ECO:0000313" key="4">
    <source>
        <dbReference type="Proteomes" id="UP000241201"/>
    </source>
</evidence>
<organism evidence="3 4">
    <name type="scientific">Faecalibacillus faecis</name>
    <dbReference type="NCBI Taxonomy" id="1982628"/>
    <lineage>
        <taxon>Bacteria</taxon>
        <taxon>Bacillati</taxon>
        <taxon>Bacillota</taxon>
        <taxon>Erysipelotrichia</taxon>
        <taxon>Erysipelotrichales</taxon>
        <taxon>Coprobacillaceae</taxon>
        <taxon>Faecalibacillus</taxon>
    </lineage>
</organism>
<dbReference type="AlphaFoldDB" id="A0A2T3FVX6"/>
<keyword evidence="1" id="KW-0378">Hydrolase</keyword>
<gene>
    <name evidence="3" type="ORF">C7U55_09990</name>
</gene>
<dbReference type="InterPro" id="IPR002508">
    <property type="entry name" value="MurNAc-LAA_cat"/>
</dbReference>
<evidence type="ECO:0000256" key="1">
    <source>
        <dbReference type="ARBA" id="ARBA00022801"/>
    </source>
</evidence>